<dbReference type="GO" id="GO:0016747">
    <property type="term" value="F:acyltransferase activity, transferring groups other than amino-acyl groups"/>
    <property type="evidence" value="ECO:0007669"/>
    <property type="project" value="InterPro"/>
</dbReference>
<dbReference type="AlphaFoldDB" id="A0A8H9FYL1"/>
<sequence>MGLNRLSFNNRLSIHMKIYTETDRLLLREILPTDVDAMFAMDSDSEVHKYLGNNPVKDKDQIRGAIEFIRGQYVEFGIGRWAIVDKKTNQFIGWAGLKYVTEETNGHKDYYDLGYRLNKQYWGNGFGTEAALACIEYGFKILGLNEIYAIVDQENDGSNKILKKVGFTFIETFELDRIPHNWYRMEK</sequence>
<evidence type="ECO:0000313" key="2">
    <source>
        <dbReference type="EMBL" id="GGE14102.1"/>
    </source>
</evidence>
<protein>
    <submittedName>
        <fullName evidence="2">N-acetyltransferase</fullName>
    </submittedName>
</protein>
<feature type="domain" description="N-acetyltransferase" evidence="1">
    <location>
        <begin position="25"/>
        <end position="187"/>
    </location>
</feature>
<dbReference type="InterPro" id="IPR051531">
    <property type="entry name" value="N-acetyltransferase"/>
</dbReference>
<reference evidence="2" key="2">
    <citation type="submission" date="2020-09" db="EMBL/GenBank/DDBJ databases">
        <authorList>
            <person name="Sun Q."/>
            <person name="Zhou Y."/>
        </authorList>
    </citation>
    <scope>NUCLEOTIDE SEQUENCE</scope>
    <source>
        <strain evidence="2">CGMCC 1.15966</strain>
    </source>
</reference>
<accession>A0A8H9FYL1</accession>
<proteinExistence type="predicted"/>
<dbReference type="PANTHER" id="PTHR43792:SF16">
    <property type="entry name" value="N-ACETYLTRANSFERASE DOMAIN-CONTAINING PROTEIN"/>
    <property type="match status" value="1"/>
</dbReference>
<dbReference type="SUPFAM" id="SSF55729">
    <property type="entry name" value="Acyl-CoA N-acyltransferases (Nat)"/>
    <property type="match status" value="1"/>
</dbReference>
<gene>
    <name evidence="2" type="ORF">GCM10011516_09870</name>
</gene>
<evidence type="ECO:0000313" key="3">
    <source>
        <dbReference type="Proteomes" id="UP000614460"/>
    </source>
</evidence>
<keyword evidence="3" id="KW-1185">Reference proteome</keyword>
<evidence type="ECO:0000259" key="1">
    <source>
        <dbReference type="PROSITE" id="PS51186"/>
    </source>
</evidence>
<dbReference type="Gene3D" id="3.40.630.30">
    <property type="match status" value="1"/>
</dbReference>
<reference evidence="2" key="1">
    <citation type="journal article" date="2014" name="Int. J. Syst. Evol. Microbiol.">
        <title>Complete genome sequence of Corynebacterium casei LMG S-19264T (=DSM 44701T), isolated from a smear-ripened cheese.</title>
        <authorList>
            <consortium name="US DOE Joint Genome Institute (JGI-PGF)"/>
            <person name="Walter F."/>
            <person name="Albersmeier A."/>
            <person name="Kalinowski J."/>
            <person name="Ruckert C."/>
        </authorList>
    </citation>
    <scope>NUCLEOTIDE SEQUENCE</scope>
    <source>
        <strain evidence="2">CGMCC 1.15966</strain>
    </source>
</reference>
<dbReference type="EMBL" id="BMKM01000002">
    <property type="protein sequence ID" value="GGE14102.1"/>
    <property type="molecule type" value="Genomic_DNA"/>
</dbReference>
<dbReference type="PROSITE" id="PS51186">
    <property type="entry name" value="GNAT"/>
    <property type="match status" value="1"/>
</dbReference>
<name>A0A8H9FYL1_9SPHI</name>
<comment type="caution">
    <text evidence="2">The sequence shown here is derived from an EMBL/GenBank/DDBJ whole genome shotgun (WGS) entry which is preliminary data.</text>
</comment>
<dbReference type="Proteomes" id="UP000614460">
    <property type="component" value="Unassembled WGS sequence"/>
</dbReference>
<organism evidence="2 3">
    <name type="scientific">Sphingobacterium cellulitidis</name>
    <dbReference type="NCBI Taxonomy" id="1768011"/>
    <lineage>
        <taxon>Bacteria</taxon>
        <taxon>Pseudomonadati</taxon>
        <taxon>Bacteroidota</taxon>
        <taxon>Sphingobacteriia</taxon>
        <taxon>Sphingobacteriales</taxon>
        <taxon>Sphingobacteriaceae</taxon>
        <taxon>Sphingobacterium</taxon>
    </lineage>
</organism>
<dbReference type="InterPro" id="IPR000182">
    <property type="entry name" value="GNAT_dom"/>
</dbReference>
<dbReference type="Pfam" id="PF13302">
    <property type="entry name" value="Acetyltransf_3"/>
    <property type="match status" value="1"/>
</dbReference>
<dbReference type="PANTHER" id="PTHR43792">
    <property type="entry name" value="GNAT FAMILY, PUTATIVE (AFU_ORTHOLOGUE AFUA_3G00765)-RELATED-RELATED"/>
    <property type="match status" value="1"/>
</dbReference>
<dbReference type="InterPro" id="IPR016181">
    <property type="entry name" value="Acyl_CoA_acyltransferase"/>
</dbReference>